<keyword evidence="2" id="KW-1185">Reference proteome</keyword>
<dbReference type="Proteomes" id="UP001489004">
    <property type="component" value="Unassembled WGS sequence"/>
</dbReference>
<organism evidence="1 2">
    <name type="scientific">[Myrmecia] bisecta</name>
    <dbReference type="NCBI Taxonomy" id="41462"/>
    <lineage>
        <taxon>Eukaryota</taxon>
        <taxon>Viridiplantae</taxon>
        <taxon>Chlorophyta</taxon>
        <taxon>core chlorophytes</taxon>
        <taxon>Trebouxiophyceae</taxon>
        <taxon>Trebouxiales</taxon>
        <taxon>Trebouxiaceae</taxon>
        <taxon>Myrmecia</taxon>
    </lineage>
</organism>
<comment type="caution">
    <text evidence="1">The sequence shown here is derived from an EMBL/GenBank/DDBJ whole genome shotgun (WGS) entry which is preliminary data.</text>
</comment>
<reference evidence="1 2" key="1">
    <citation type="journal article" date="2024" name="Nat. Commun.">
        <title>Phylogenomics reveals the evolutionary origins of lichenization in chlorophyte algae.</title>
        <authorList>
            <person name="Puginier C."/>
            <person name="Libourel C."/>
            <person name="Otte J."/>
            <person name="Skaloud P."/>
            <person name="Haon M."/>
            <person name="Grisel S."/>
            <person name="Petersen M."/>
            <person name="Berrin J.G."/>
            <person name="Delaux P.M."/>
            <person name="Dal Grande F."/>
            <person name="Keller J."/>
        </authorList>
    </citation>
    <scope>NUCLEOTIDE SEQUENCE [LARGE SCALE GENOMIC DNA]</scope>
    <source>
        <strain evidence="1 2">SAG 2043</strain>
    </source>
</reference>
<dbReference type="EMBL" id="JALJOR010000017">
    <property type="protein sequence ID" value="KAK9804837.1"/>
    <property type="molecule type" value="Genomic_DNA"/>
</dbReference>
<protein>
    <submittedName>
        <fullName evidence="1">Uncharacterized protein</fullName>
    </submittedName>
</protein>
<sequence length="188" mass="20652">MLRCLFRPAATSFEGPWEAKGPSRPDPTAGLAEEFGWSSSLAATVRDTVEQAEEDDPTLVIEEWNEDRLVECAQDWGLIAEDAWLTHAQREIAAEAAKKCIVLFLLTKGAEGTAHPNVFRFTWQTYERCRLAIVNARPNIFAATEITPAIAANLNVPARTAVASTVTIFRQGCAKVVLSPTPFFCLIS</sequence>
<dbReference type="AlphaFoldDB" id="A0AAW1P9V4"/>
<name>A0AAW1P9V4_9CHLO</name>
<gene>
    <name evidence="1" type="ORF">WJX72_008132</name>
</gene>
<proteinExistence type="predicted"/>
<accession>A0AAW1P9V4</accession>
<evidence type="ECO:0000313" key="2">
    <source>
        <dbReference type="Proteomes" id="UP001489004"/>
    </source>
</evidence>
<evidence type="ECO:0000313" key="1">
    <source>
        <dbReference type="EMBL" id="KAK9804837.1"/>
    </source>
</evidence>